<accession>A0A2G4YSF1</accession>
<dbReference type="Proteomes" id="UP000229730">
    <property type="component" value="Unassembled WGS sequence"/>
</dbReference>
<dbReference type="PRINTS" id="PR00313">
    <property type="entry name" value="CABNDNGRPT"/>
</dbReference>
<dbReference type="InterPro" id="IPR018511">
    <property type="entry name" value="Hemolysin-typ_Ca-bd_CS"/>
</dbReference>
<keyword evidence="4" id="KW-1185">Reference proteome</keyword>
<evidence type="ECO:0000256" key="1">
    <source>
        <dbReference type="ARBA" id="ARBA00004613"/>
    </source>
</evidence>
<gene>
    <name evidence="3" type="ORF">CRD36_07645</name>
</gene>
<evidence type="ECO:0000256" key="2">
    <source>
        <dbReference type="ARBA" id="ARBA00022525"/>
    </source>
</evidence>
<organism evidence="3 4">
    <name type="scientific">Paremcibacter congregatus</name>
    <dbReference type="NCBI Taxonomy" id="2043170"/>
    <lineage>
        <taxon>Bacteria</taxon>
        <taxon>Pseudomonadati</taxon>
        <taxon>Pseudomonadota</taxon>
        <taxon>Alphaproteobacteria</taxon>
        <taxon>Emcibacterales</taxon>
        <taxon>Emcibacteraceae</taxon>
        <taxon>Paremcibacter</taxon>
    </lineage>
</organism>
<protein>
    <recommendedName>
        <fullName evidence="5">Calcium-binding protein</fullName>
    </recommendedName>
</protein>
<dbReference type="PROSITE" id="PS00330">
    <property type="entry name" value="HEMOLYSIN_CALCIUM"/>
    <property type="match status" value="4"/>
</dbReference>
<dbReference type="SUPFAM" id="SSF51120">
    <property type="entry name" value="beta-Roll"/>
    <property type="match status" value="5"/>
</dbReference>
<dbReference type="AlphaFoldDB" id="A0A2G4YSF1"/>
<proteinExistence type="predicted"/>
<evidence type="ECO:0008006" key="5">
    <source>
        <dbReference type="Google" id="ProtNLM"/>
    </source>
</evidence>
<dbReference type="GO" id="GO:0005509">
    <property type="term" value="F:calcium ion binding"/>
    <property type="evidence" value="ECO:0007669"/>
    <property type="project" value="InterPro"/>
</dbReference>
<name>A0A2G4YSF1_9PROT</name>
<comment type="caution">
    <text evidence="3">The sequence shown here is derived from an EMBL/GenBank/DDBJ whole genome shotgun (WGS) entry which is preliminary data.</text>
</comment>
<dbReference type="PANTHER" id="PTHR38340">
    <property type="entry name" value="S-LAYER PROTEIN"/>
    <property type="match status" value="1"/>
</dbReference>
<dbReference type="InParanoid" id="A0A2G4YSF1"/>
<dbReference type="Gene3D" id="2.150.10.10">
    <property type="entry name" value="Serralysin-like metalloprotease, C-terminal"/>
    <property type="match status" value="6"/>
</dbReference>
<dbReference type="RefSeq" id="WP_099472158.1">
    <property type="nucleotide sequence ID" value="NZ_CP041025.1"/>
</dbReference>
<dbReference type="OrthoDB" id="223957at2"/>
<evidence type="ECO:0000313" key="4">
    <source>
        <dbReference type="Proteomes" id="UP000229730"/>
    </source>
</evidence>
<dbReference type="Pfam" id="PF00353">
    <property type="entry name" value="HemolysinCabind"/>
    <property type="match status" value="7"/>
</dbReference>
<keyword evidence="2" id="KW-0964">Secreted</keyword>
<dbReference type="InterPro" id="IPR001343">
    <property type="entry name" value="Hemolysn_Ca-bd"/>
</dbReference>
<comment type="subcellular location">
    <subcellularLocation>
        <location evidence="1">Secreted</location>
    </subcellularLocation>
</comment>
<evidence type="ECO:0000313" key="3">
    <source>
        <dbReference type="EMBL" id="PHZ85269.1"/>
    </source>
</evidence>
<dbReference type="InterPro" id="IPR011049">
    <property type="entry name" value="Serralysin-like_metalloprot_C"/>
</dbReference>
<sequence length="692" mass="65423">MDAGAGVDTVSYAGSAAGVTVDLSAGTGLGGDAEGDTLANIENVTGSAQADILTGGGGVNILSGGAGDDTLTGGADNDTLIGGSGADALDGGADIDTASYAASAAGVTVNLAAGTGLGGDAAGDTLANIENLVGSAFADTLTGDGGANSLSGGTGNDILMGGAGADALDGGVDIDTANYAASAAGVTVDLAAGTGLGGDAAGDTLANIENLVGSAFADTLIGDGSANSLSGGAGNDSLIGGAGADALDGGVDIDTANYAASAAGVTVDLATGTGLGGDAAGDTLANIEILVGSAFADTLTGDGNVNNLSGGAGDDILIGGSGADALDGGAGIDTVSYTASATGVLVDIESGTANLGDAEGDTFVSIENAIGSAFDDTLVGDGSDNTLTGGAGADVLSGGLGVDTASYLDSAASVTVDLAAGTGLGGDAEGDTLSNIQNISGSAFNDVLTGDAAVNSLFGNEGSDELDGGAGGDVLNGGGGNDGVSYITSVAGVTVDLTAGTGSGGDAEGDVLISIENIQGSSLADSLIGDDGVNTLSGLGGDDVLSGMGGRDFLRGYAGTDTLNGGDGDDVLFLYDGDHLDIFNGDAGNDTLDVQATGLNLDLAALSVTNMENIDLLGTGGNSLVLTQADVLAVTDVDNILIIKGDGDDSVSSVTQDWVLGDDQVIGGETYNTYTSGTATLLVDADIMDTIS</sequence>
<dbReference type="InterPro" id="IPR050557">
    <property type="entry name" value="RTX_toxin/Mannuronan_C5-epim"/>
</dbReference>
<dbReference type="PANTHER" id="PTHR38340:SF1">
    <property type="entry name" value="S-LAYER PROTEIN"/>
    <property type="match status" value="1"/>
</dbReference>
<reference evidence="3 4" key="1">
    <citation type="submission" date="2017-10" db="EMBL/GenBank/DDBJ databases">
        <title>Frigbacter circumglobatus gen. nov. sp. nov., isolated from sediment cultured in situ.</title>
        <authorList>
            <person name="Zhao Z."/>
        </authorList>
    </citation>
    <scope>NUCLEOTIDE SEQUENCE [LARGE SCALE GENOMIC DNA]</scope>
    <source>
        <strain evidence="3 4">ZYL</strain>
    </source>
</reference>
<dbReference type="EMBL" id="PDEM01000016">
    <property type="protein sequence ID" value="PHZ85269.1"/>
    <property type="molecule type" value="Genomic_DNA"/>
</dbReference>
<dbReference type="GO" id="GO:0005576">
    <property type="term" value="C:extracellular region"/>
    <property type="evidence" value="ECO:0007669"/>
    <property type="project" value="UniProtKB-SubCell"/>
</dbReference>